<comment type="similarity">
    <text evidence="2">Belongs to the IL-17 family.</text>
</comment>
<evidence type="ECO:0000256" key="4">
    <source>
        <dbReference type="ARBA" id="ARBA00022525"/>
    </source>
</evidence>
<reference evidence="7" key="1">
    <citation type="journal article" date="2015" name="J. Immunol.">
        <title>Characterization of Lamprey IL-17 Family Members and Their Receptors.</title>
        <authorList>
            <person name="Han Q."/>
            <person name="Das S."/>
            <person name="Hirano M."/>
            <person name="Holland S.J."/>
            <person name="McCurley N."/>
            <person name="Guo P."/>
            <person name="Rosenberg C.S."/>
            <person name="Boehm T."/>
            <person name="Cooper M.D."/>
        </authorList>
    </citation>
    <scope>NUCLEOTIDE SEQUENCE</scope>
</reference>
<sequence length="144" mass="15241">AAAAAGSSGVPMAPVLPAARGEHRAASGLLSRIQRSVRRLARDSEECDDSEALSDRSISPWDHRVDHDPERYPATLHEAVCRLDGCAVSARGSRAGDVPRLRSVPVTQAVAVLRRGLGPRGETVLVPDTHTIAVACVCVRDDSC</sequence>
<dbReference type="InterPro" id="IPR010345">
    <property type="entry name" value="IL-17_fam"/>
</dbReference>
<reference evidence="7" key="2">
    <citation type="submission" date="2015-04" db="EMBL/GenBank/DDBJ databases">
        <authorList>
            <person name="Syromyatnikov M.Y."/>
            <person name="Popov V.N."/>
        </authorList>
    </citation>
    <scope>NUCLEOTIDE SEQUENCE</scope>
</reference>
<evidence type="ECO:0000313" key="7">
    <source>
        <dbReference type="EMBL" id="ALJ83294.1"/>
    </source>
</evidence>
<accession>A0A0P0HX00</accession>
<dbReference type="GO" id="GO:0005125">
    <property type="term" value="F:cytokine activity"/>
    <property type="evidence" value="ECO:0007669"/>
    <property type="project" value="UniProtKB-KW"/>
</dbReference>
<dbReference type="Pfam" id="PF06083">
    <property type="entry name" value="IL17"/>
    <property type="match status" value="1"/>
</dbReference>
<proteinExistence type="evidence at transcript level"/>
<evidence type="ECO:0000256" key="2">
    <source>
        <dbReference type="ARBA" id="ARBA00007236"/>
    </source>
</evidence>
<dbReference type="AlphaFoldDB" id="A0A0P0HX00"/>
<evidence type="ECO:0000256" key="6">
    <source>
        <dbReference type="SAM" id="MobiDB-lite"/>
    </source>
</evidence>
<feature type="region of interest" description="Disordered" evidence="6">
    <location>
        <begin position="44"/>
        <end position="66"/>
    </location>
</feature>
<protein>
    <submittedName>
        <fullName evidence="7">IL-17D.2</fullName>
    </submittedName>
</protein>
<dbReference type="EMBL" id="KR059945">
    <property type="protein sequence ID" value="ALJ83294.1"/>
    <property type="molecule type" value="mRNA"/>
</dbReference>
<organism evidence="7">
    <name type="scientific">Lampetra planeri</name>
    <name type="common">Brook lamprey</name>
    <name type="synonym">Petromyzon planeri</name>
    <dbReference type="NCBI Taxonomy" id="7750"/>
    <lineage>
        <taxon>Eukaryota</taxon>
        <taxon>Metazoa</taxon>
        <taxon>Chordata</taxon>
        <taxon>Craniata</taxon>
        <taxon>Vertebrata</taxon>
        <taxon>Cyclostomata</taxon>
        <taxon>Hyperoartia</taxon>
        <taxon>Petromyzontiformes</taxon>
        <taxon>Petromyzontidae</taxon>
        <taxon>Lampetra</taxon>
    </lineage>
</organism>
<keyword evidence="3" id="KW-0202">Cytokine</keyword>
<dbReference type="PRINTS" id="PR01932">
    <property type="entry name" value="INTRLEUKIN17"/>
</dbReference>
<dbReference type="InterPro" id="IPR020440">
    <property type="entry name" value="IL-17_chr"/>
</dbReference>
<name>A0A0P0HX00_LAMPL</name>
<dbReference type="InterPro" id="IPR029034">
    <property type="entry name" value="Cystine-knot_cytokine"/>
</dbReference>
<dbReference type="GO" id="GO:0005615">
    <property type="term" value="C:extracellular space"/>
    <property type="evidence" value="ECO:0007669"/>
    <property type="project" value="UniProtKB-KW"/>
</dbReference>
<evidence type="ECO:0000256" key="5">
    <source>
        <dbReference type="ARBA" id="ARBA00022729"/>
    </source>
</evidence>
<feature type="non-terminal residue" evidence="7">
    <location>
        <position position="1"/>
    </location>
</feature>
<evidence type="ECO:0000256" key="3">
    <source>
        <dbReference type="ARBA" id="ARBA00022514"/>
    </source>
</evidence>
<comment type="subcellular location">
    <subcellularLocation>
        <location evidence="1">Secreted</location>
    </subcellularLocation>
</comment>
<dbReference type="GO" id="GO:0006954">
    <property type="term" value="P:inflammatory response"/>
    <property type="evidence" value="ECO:0007669"/>
    <property type="project" value="InterPro"/>
</dbReference>
<evidence type="ECO:0000256" key="1">
    <source>
        <dbReference type="ARBA" id="ARBA00004613"/>
    </source>
</evidence>
<dbReference type="SUPFAM" id="SSF57501">
    <property type="entry name" value="Cystine-knot cytokines"/>
    <property type="match status" value="1"/>
</dbReference>
<keyword evidence="5" id="KW-0732">Signal</keyword>
<dbReference type="Gene3D" id="2.10.90.10">
    <property type="entry name" value="Cystine-knot cytokines"/>
    <property type="match status" value="1"/>
</dbReference>
<gene>
    <name evidence="7" type="primary">IL-17D.2</name>
</gene>
<keyword evidence="4" id="KW-0964">Secreted</keyword>